<dbReference type="InParanoid" id="A0A369JG11"/>
<organism evidence="2 3">
    <name type="scientific">Hypsizygus marmoreus</name>
    <name type="common">White beech mushroom</name>
    <name type="synonym">Agaricus marmoreus</name>
    <dbReference type="NCBI Taxonomy" id="39966"/>
    <lineage>
        <taxon>Eukaryota</taxon>
        <taxon>Fungi</taxon>
        <taxon>Dikarya</taxon>
        <taxon>Basidiomycota</taxon>
        <taxon>Agaricomycotina</taxon>
        <taxon>Agaricomycetes</taxon>
        <taxon>Agaricomycetidae</taxon>
        <taxon>Agaricales</taxon>
        <taxon>Tricholomatineae</taxon>
        <taxon>Lyophyllaceae</taxon>
        <taxon>Hypsizygus</taxon>
    </lineage>
</organism>
<evidence type="ECO:0000313" key="3">
    <source>
        <dbReference type="Proteomes" id="UP000076154"/>
    </source>
</evidence>
<sequence>MRFSSTQHYHGLAPTWNQGIFGALRAGIHQLVILTLRLTYKNSQHFDMPSKSQPSAKQVRNPLKTDALKKAARALSRKSTSQKPYRALGESASTHSWSSSVTLTESPTDYYEETFDTEARILRDRQTSSDMIDFEDRAWGSPPPMGSSLGVVFSRFGRKSSK</sequence>
<gene>
    <name evidence="2" type="ORF">Hypma_013403</name>
</gene>
<accession>A0A369JG11</accession>
<evidence type="ECO:0000256" key="1">
    <source>
        <dbReference type="SAM" id="MobiDB-lite"/>
    </source>
</evidence>
<feature type="compositionally biased region" description="Low complexity" evidence="1">
    <location>
        <begin position="91"/>
        <end position="100"/>
    </location>
</feature>
<dbReference type="Proteomes" id="UP000076154">
    <property type="component" value="Unassembled WGS sequence"/>
</dbReference>
<proteinExistence type="predicted"/>
<keyword evidence="3" id="KW-1185">Reference proteome</keyword>
<reference evidence="2" key="1">
    <citation type="submission" date="2018-04" db="EMBL/GenBank/DDBJ databases">
        <title>Whole genome sequencing of Hypsizygus marmoreus.</title>
        <authorList>
            <person name="Choi I.-G."/>
            <person name="Min B."/>
            <person name="Kim J.-G."/>
            <person name="Kim S."/>
            <person name="Oh Y.-L."/>
            <person name="Kong W.-S."/>
            <person name="Park H."/>
            <person name="Jeong J."/>
            <person name="Song E.-S."/>
        </authorList>
    </citation>
    <scope>NUCLEOTIDE SEQUENCE [LARGE SCALE GENOMIC DNA]</scope>
    <source>
        <strain evidence="2">51987-8</strain>
    </source>
</reference>
<dbReference type="EMBL" id="LUEZ02000080">
    <property type="protein sequence ID" value="RDB19345.1"/>
    <property type="molecule type" value="Genomic_DNA"/>
</dbReference>
<name>A0A369JG11_HYPMA</name>
<dbReference type="OrthoDB" id="10643261at2759"/>
<comment type="caution">
    <text evidence="2">The sequence shown here is derived from an EMBL/GenBank/DDBJ whole genome shotgun (WGS) entry which is preliminary data.</text>
</comment>
<feature type="region of interest" description="Disordered" evidence="1">
    <location>
        <begin position="71"/>
        <end position="100"/>
    </location>
</feature>
<protein>
    <submittedName>
        <fullName evidence="2">Uncharacterized protein</fullName>
    </submittedName>
</protein>
<evidence type="ECO:0000313" key="2">
    <source>
        <dbReference type="EMBL" id="RDB19345.1"/>
    </source>
</evidence>
<dbReference type="AlphaFoldDB" id="A0A369JG11"/>